<dbReference type="RefSeq" id="WP_109093673.1">
    <property type="nucleotide sequence ID" value="NZ_JBQDZF010000008.1"/>
</dbReference>
<dbReference type="InterPro" id="IPR005321">
    <property type="entry name" value="Peptidase_S58_DmpA"/>
</dbReference>
<organism evidence="2 3">
    <name type="scientific">Ancrocorticia populi</name>
    <dbReference type="NCBI Taxonomy" id="2175228"/>
    <lineage>
        <taxon>Bacteria</taxon>
        <taxon>Bacillati</taxon>
        <taxon>Actinomycetota</taxon>
        <taxon>Actinomycetes</taxon>
        <taxon>Actinomycetales</taxon>
        <taxon>Actinomycetaceae</taxon>
        <taxon>Ancrocorticia</taxon>
    </lineage>
</organism>
<evidence type="ECO:0000256" key="1">
    <source>
        <dbReference type="ARBA" id="ARBA00007068"/>
    </source>
</evidence>
<dbReference type="OrthoDB" id="9808347at2"/>
<gene>
    <name evidence="2" type="ORF">DD236_07085</name>
</gene>
<dbReference type="AlphaFoldDB" id="A0A2V1KCI2"/>
<dbReference type="SUPFAM" id="SSF56266">
    <property type="entry name" value="DmpA/ArgJ-like"/>
    <property type="match status" value="1"/>
</dbReference>
<evidence type="ECO:0000313" key="3">
    <source>
        <dbReference type="Proteomes" id="UP000245283"/>
    </source>
</evidence>
<dbReference type="PANTHER" id="PTHR36512:SF3">
    <property type="entry name" value="BLR5678 PROTEIN"/>
    <property type="match status" value="1"/>
</dbReference>
<keyword evidence="3" id="KW-1185">Reference proteome</keyword>
<accession>A0A2V1KCI2</accession>
<dbReference type="Pfam" id="PF03576">
    <property type="entry name" value="Peptidase_S58"/>
    <property type="match status" value="1"/>
</dbReference>
<sequence length="288" mass="29344">MANSIGVSGVRIGHWTAPQAQTGCSVITLPEGTVGSGEVRGGAPASRELDLLALDKAVESIDAICLTGGSAFGLAAADGVMAYLEEHDRGVPTAAGKVPIVPTLGIYDLAGGDPSVRPTRESGYAAAQASEGDQILAGRIGAGTGAYVSQWRGEDRRPGGVGYAEHHLGELVVSVICVVNAFGDIDLGEAPISLESAELISQMIPTRTHTTVGAVLTNAQLDKVGCQILAQGAHDGLARALTPPHTRFDGDAFISAATGEVPTQVDVVRLLTVAATCDAIRSVGNQST</sequence>
<dbReference type="EMBL" id="QETB01000003">
    <property type="protein sequence ID" value="PWF26600.1"/>
    <property type="molecule type" value="Genomic_DNA"/>
</dbReference>
<protein>
    <submittedName>
        <fullName evidence="2">Peptidase S58 family protein</fullName>
    </submittedName>
</protein>
<evidence type="ECO:0000313" key="2">
    <source>
        <dbReference type="EMBL" id="PWF26600.1"/>
    </source>
</evidence>
<dbReference type="Proteomes" id="UP000245283">
    <property type="component" value="Unassembled WGS sequence"/>
</dbReference>
<dbReference type="PANTHER" id="PTHR36512">
    <property type="entry name" value="D-AMINOPEPTIDASE"/>
    <property type="match status" value="1"/>
</dbReference>
<proteinExistence type="inferred from homology"/>
<reference evidence="3" key="1">
    <citation type="submission" date="2018-05" db="EMBL/GenBank/DDBJ databases">
        <authorList>
            <person name="Li Y."/>
        </authorList>
    </citation>
    <scope>NUCLEOTIDE SEQUENCE [LARGE SCALE GENOMIC DNA]</scope>
    <source>
        <strain evidence="3">sk1b4</strain>
    </source>
</reference>
<dbReference type="Gene3D" id="3.60.70.12">
    <property type="entry name" value="L-amino peptidase D-ALA esterase/amidase"/>
    <property type="match status" value="1"/>
</dbReference>
<comment type="caution">
    <text evidence="2">The sequence shown here is derived from an EMBL/GenBank/DDBJ whole genome shotgun (WGS) entry which is preliminary data.</text>
</comment>
<dbReference type="CDD" id="cd02252">
    <property type="entry name" value="nylC_like"/>
    <property type="match status" value="1"/>
</dbReference>
<comment type="similarity">
    <text evidence="1">Belongs to the peptidase S58 family.</text>
</comment>
<dbReference type="GO" id="GO:0004177">
    <property type="term" value="F:aminopeptidase activity"/>
    <property type="evidence" value="ECO:0007669"/>
    <property type="project" value="TreeGrafter"/>
</dbReference>
<dbReference type="InterPro" id="IPR016117">
    <property type="entry name" value="ArgJ-like_dom_sf"/>
</dbReference>
<name>A0A2V1KCI2_9ACTO</name>